<evidence type="ECO:0000313" key="1">
    <source>
        <dbReference type="EMBL" id="GLQ74961.1"/>
    </source>
</evidence>
<evidence type="ECO:0000313" key="2">
    <source>
        <dbReference type="Proteomes" id="UP001156690"/>
    </source>
</evidence>
<gene>
    <name evidence="1" type="ORF">GCM10007932_43230</name>
</gene>
<name>A0AAV5NW83_9VIBR</name>
<protein>
    <submittedName>
        <fullName evidence="1">Uncharacterized protein</fullName>
    </submittedName>
</protein>
<keyword evidence="2" id="KW-1185">Reference proteome</keyword>
<reference evidence="2" key="1">
    <citation type="journal article" date="2019" name="Int. J. Syst. Evol. Microbiol.">
        <title>The Global Catalogue of Microorganisms (GCM) 10K type strain sequencing project: providing services to taxonomists for standard genome sequencing and annotation.</title>
        <authorList>
            <consortium name="The Broad Institute Genomics Platform"/>
            <consortium name="The Broad Institute Genome Sequencing Center for Infectious Disease"/>
            <person name="Wu L."/>
            <person name="Ma J."/>
        </authorList>
    </citation>
    <scope>NUCLEOTIDE SEQUENCE [LARGE SCALE GENOMIC DNA]</scope>
    <source>
        <strain evidence="2">NBRC 15640</strain>
    </source>
</reference>
<dbReference type="EMBL" id="BSNX01000067">
    <property type="protein sequence ID" value="GLQ74961.1"/>
    <property type="molecule type" value="Genomic_DNA"/>
</dbReference>
<accession>A0AAV5NW83</accession>
<sequence length="65" mass="7647">MAYTRNVIASPYKFEDFGDIFLRYLTHNCSPYLNSRSILFLLGPFPIVIIHIDITNNKSKWEQSH</sequence>
<proteinExistence type="predicted"/>
<dbReference type="Proteomes" id="UP001156690">
    <property type="component" value="Unassembled WGS sequence"/>
</dbReference>
<organism evidence="1 2">
    <name type="scientific">Vibrio penaeicida</name>
    <dbReference type="NCBI Taxonomy" id="104609"/>
    <lineage>
        <taxon>Bacteria</taxon>
        <taxon>Pseudomonadati</taxon>
        <taxon>Pseudomonadota</taxon>
        <taxon>Gammaproteobacteria</taxon>
        <taxon>Vibrionales</taxon>
        <taxon>Vibrionaceae</taxon>
        <taxon>Vibrio</taxon>
    </lineage>
</organism>
<dbReference type="AlphaFoldDB" id="A0AAV5NW83"/>
<comment type="caution">
    <text evidence="1">The sequence shown here is derived from an EMBL/GenBank/DDBJ whole genome shotgun (WGS) entry which is preliminary data.</text>
</comment>